<dbReference type="PANTHER" id="PTHR34391:SF2">
    <property type="entry name" value="TRP C-TERMINAL DOMAIN-CONTAINING PROTEIN"/>
    <property type="match status" value="1"/>
</dbReference>
<keyword evidence="4" id="KW-1185">Reference proteome</keyword>
<dbReference type="GO" id="GO:0005794">
    <property type="term" value="C:Golgi apparatus"/>
    <property type="evidence" value="ECO:0007669"/>
    <property type="project" value="TreeGrafter"/>
</dbReference>
<accession>A0AAD2HQ26</accession>
<feature type="transmembrane region" description="Helical" evidence="2">
    <location>
        <begin position="463"/>
        <end position="483"/>
    </location>
</feature>
<feature type="transmembrane region" description="Helical" evidence="2">
    <location>
        <begin position="376"/>
        <end position="397"/>
    </location>
</feature>
<feature type="transmembrane region" description="Helical" evidence="2">
    <location>
        <begin position="523"/>
        <end position="545"/>
    </location>
</feature>
<keyword evidence="2" id="KW-0472">Membrane</keyword>
<organism evidence="3 4">
    <name type="scientific">Mycena citricolor</name>
    <dbReference type="NCBI Taxonomy" id="2018698"/>
    <lineage>
        <taxon>Eukaryota</taxon>
        <taxon>Fungi</taxon>
        <taxon>Dikarya</taxon>
        <taxon>Basidiomycota</taxon>
        <taxon>Agaricomycotina</taxon>
        <taxon>Agaricomycetes</taxon>
        <taxon>Agaricomycetidae</taxon>
        <taxon>Agaricales</taxon>
        <taxon>Marasmiineae</taxon>
        <taxon>Mycenaceae</taxon>
        <taxon>Mycena</taxon>
    </lineage>
</organism>
<gene>
    <name evidence="3" type="ORF">MYCIT1_LOCUS30499</name>
</gene>
<sequence>MRVKQIWEVLPLPSKVKLVWDRVTVSKLTVAYVVFSLAHFVIQIAFQIRAFTINANAATFLYNIALEGNATNSSVPALSTRPIVSGSGAALAHPGESTVQEVRMCAQVPTDLDTDECVVVYDGTPGRNMVYNPADPSASAPSTSTDSGYNYAGGAAPAPGSLTVIAASSSSAALSPVLSSVVTSTTPLASSTQLSAPSAPSVVVVTQIVTAAIAAPTFPPVRVADPKDVSENFYKRASIPSFFPEAKVLVLNDTTVQVNLTGMGYADHHLLLDKSCMWSLNWPVSILDDTKREDIVFIAFQFWVLGMSMVALLNESIPHIIASLTTHILATFWSGFQIWHTAFFRQRFDKVITHGACNGVPSLLPNYWQARAGAEIPILALNILALLASGILTWKLVKLFGWQTFKRVGASLTINRVYKLVLLLSISMQLSFFFMGATLSLFVDQLFNGTAGHLAWYIKMYKVTFILTAVMLIPWLVTGWFSVRRESRIGMVVFLALSMMYLAGFCIMFLSTTFRWTFVTWNFFAIVSTVSAILTLMSFVLGIVCQCNFGKGLLRYLNAQEPLPGDDFESVTPGDDPEKVAFPSNEKPVPTFSATFGSGSEVPVPSQMFKPTAQLGPRFFNNGADPFESRRSSPISPPAAALTRTLTRDSYEGSGNGMGGIPTKRDSDGSFGSLDSYYDYSSGDSRHARRDSEGPTVGQSKRWVIE</sequence>
<keyword evidence="2" id="KW-1133">Transmembrane helix</keyword>
<evidence type="ECO:0000313" key="3">
    <source>
        <dbReference type="EMBL" id="CAK5280071.1"/>
    </source>
</evidence>
<evidence type="ECO:0000256" key="2">
    <source>
        <dbReference type="SAM" id="Phobius"/>
    </source>
</evidence>
<dbReference type="Proteomes" id="UP001295794">
    <property type="component" value="Unassembled WGS sequence"/>
</dbReference>
<dbReference type="EMBL" id="CAVNYO010000440">
    <property type="protein sequence ID" value="CAK5280071.1"/>
    <property type="molecule type" value="Genomic_DNA"/>
</dbReference>
<proteinExistence type="predicted"/>
<feature type="region of interest" description="Disordered" evidence="1">
    <location>
        <begin position="644"/>
        <end position="706"/>
    </location>
</feature>
<evidence type="ECO:0000256" key="1">
    <source>
        <dbReference type="SAM" id="MobiDB-lite"/>
    </source>
</evidence>
<feature type="transmembrane region" description="Helical" evidence="2">
    <location>
        <begin position="490"/>
        <end position="511"/>
    </location>
</feature>
<dbReference type="PANTHER" id="PTHR34391">
    <property type="entry name" value="UPF0658 GOLGI APPARATUS MEMBRANE PROTEIN C1952.10C-RELATED"/>
    <property type="match status" value="1"/>
</dbReference>
<reference evidence="3" key="1">
    <citation type="submission" date="2023-11" db="EMBL/GenBank/DDBJ databases">
        <authorList>
            <person name="De Vega J J."/>
            <person name="De Vega J J."/>
        </authorList>
    </citation>
    <scope>NUCLEOTIDE SEQUENCE</scope>
</reference>
<protein>
    <submittedName>
        <fullName evidence="3">Uncharacterized protein</fullName>
    </submittedName>
</protein>
<feature type="compositionally biased region" description="Low complexity" evidence="1">
    <location>
        <begin position="669"/>
        <end position="683"/>
    </location>
</feature>
<dbReference type="AlphaFoldDB" id="A0AAD2HQ26"/>
<feature type="transmembrane region" description="Helical" evidence="2">
    <location>
        <begin position="28"/>
        <end position="46"/>
    </location>
</feature>
<feature type="transmembrane region" description="Helical" evidence="2">
    <location>
        <begin position="319"/>
        <end position="339"/>
    </location>
</feature>
<feature type="compositionally biased region" description="Basic and acidic residues" evidence="1">
    <location>
        <begin position="684"/>
        <end position="693"/>
    </location>
</feature>
<comment type="caution">
    <text evidence="3">The sequence shown here is derived from an EMBL/GenBank/DDBJ whole genome shotgun (WGS) entry which is preliminary data.</text>
</comment>
<keyword evidence="2" id="KW-0812">Transmembrane</keyword>
<dbReference type="InterPro" id="IPR040410">
    <property type="entry name" value="UPF0658_Golgi"/>
</dbReference>
<evidence type="ECO:0000313" key="4">
    <source>
        <dbReference type="Proteomes" id="UP001295794"/>
    </source>
</evidence>
<name>A0AAD2HQ26_9AGAR</name>
<feature type="transmembrane region" description="Helical" evidence="2">
    <location>
        <begin position="417"/>
        <end position="443"/>
    </location>
</feature>
<feature type="transmembrane region" description="Helical" evidence="2">
    <location>
        <begin position="295"/>
        <end position="313"/>
    </location>
</feature>